<dbReference type="Pfam" id="PF13670">
    <property type="entry name" value="PepSY_2"/>
    <property type="match status" value="1"/>
</dbReference>
<proteinExistence type="predicted"/>
<evidence type="ECO:0000313" key="3">
    <source>
        <dbReference type="Proteomes" id="UP000192342"/>
    </source>
</evidence>
<dbReference type="InterPro" id="IPR025711">
    <property type="entry name" value="PepSY"/>
</dbReference>
<feature type="domain" description="PepSY" evidence="1">
    <location>
        <begin position="87"/>
        <end position="142"/>
    </location>
</feature>
<comment type="caution">
    <text evidence="2">The sequence shown here is derived from an EMBL/GenBank/DDBJ whole genome shotgun (WGS) entry which is preliminary data.</text>
</comment>
<keyword evidence="3" id="KW-1185">Reference proteome</keyword>
<dbReference type="STRING" id="1317117.ATO7_10237"/>
<name>A0A1Y1SFE5_9GAMM</name>
<accession>A0A1Y1SFE5</accession>
<reference evidence="2 3" key="1">
    <citation type="submission" date="2013-04" db="EMBL/GenBank/DDBJ databases">
        <title>Oceanococcus atlanticus 22II-S10r2 Genome Sequencing.</title>
        <authorList>
            <person name="Lai Q."/>
            <person name="Li G."/>
            <person name="Shao Z."/>
        </authorList>
    </citation>
    <scope>NUCLEOTIDE SEQUENCE [LARGE SCALE GENOMIC DNA]</scope>
    <source>
        <strain evidence="2 3">22II-S10r2</strain>
    </source>
</reference>
<gene>
    <name evidence="2" type="ORF">ATO7_10237</name>
</gene>
<protein>
    <recommendedName>
        <fullName evidence="1">PepSY domain-containing protein</fullName>
    </recommendedName>
</protein>
<evidence type="ECO:0000259" key="1">
    <source>
        <dbReference type="Pfam" id="PF13670"/>
    </source>
</evidence>
<dbReference type="Proteomes" id="UP000192342">
    <property type="component" value="Unassembled WGS sequence"/>
</dbReference>
<organism evidence="2 3">
    <name type="scientific">Oceanococcus atlanticus</name>
    <dbReference type="NCBI Taxonomy" id="1317117"/>
    <lineage>
        <taxon>Bacteria</taxon>
        <taxon>Pseudomonadati</taxon>
        <taxon>Pseudomonadota</taxon>
        <taxon>Gammaproteobacteria</taxon>
        <taxon>Chromatiales</taxon>
        <taxon>Oceanococcaceae</taxon>
        <taxon>Oceanococcus</taxon>
    </lineage>
</organism>
<dbReference type="EMBL" id="AQQV01000002">
    <property type="protein sequence ID" value="ORE87413.1"/>
    <property type="molecule type" value="Genomic_DNA"/>
</dbReference>
<evidence type="ECO:0000313" key="2">
    <source>
        <dbReference type="EMBL" id="ORE87413.1"/>
    </source>
</evidence>
<dbReference type="AlphaFoldDB" id="A0A1Y1SFE5"/>
<sequence>MAAALITAGILPTTSQASPQALRDTLNALNQYDVTHIEELEINRRGHIEIEGFDSNGAERKLSFDRQGSVLRDHSGDADEDREESIDIATAQRVVNWLEQQGHRDIDQISADDGLIEIEMRDENGREVEMALDPATLEVVEMESNGDLREVLR</sequence>